<dbReference type="KEGG" id="mpur:MARPU_10310"/>
<proteinExistence type="predicted"/>
<organism evidence="1 2">
    <name type="scientific">Marichromatium purpuratum 984</name>
    <dbReference type="NCBI Taxonomy" id="765910"/>
    <lineage>
        <taxon>Bacteria</taxon>
        <taxon>Pseudomonadati</taxon>
        <taxon>Pseudomonadota</taxon>
        <taxon>Gammaproteobacteria</taxon>
        <taxon>Chromatiales</taxon>
        <taxon>Chromatiaceae</taxon>
        <taxon>Marichromatium</taxon>
    </lineage>
</organism>
<dbReference type="Pfam" id="PF08897">
    <property type="entry name" value="DUF1841"/>
    <property type="match status" value="1"/>
</dbReference>
<dbReference type="eggNOG" id="ENOG50315C6">
    <property type="taxonomic scope" value="Bacteria"/>
</dbReference>
<keyword evidence="2" id="KW-1185">Reference proteome</keyword>
<dbReference type="HOGENOM" id="CLU_120353_0_0_6"/>
<sequence length="154" mass="17508">MFSDDRQSYRSAFVTAWRKAAEEQPLDPTETQIVAVARAHPEYHALLEAGDDALDRDFLPEHGETNPFLHMGLHMAVLDQLGTDQPRGIRARYQTLVARLGDTHAAEHRVMECLAQTMWRLQREPGATFDETTYLDCIGRSSKPGKSRKSRKSR</sequence>
<gene>
    <name evidence="1" type="ORF">MARPU_10310</name>
</gene>
<reference evidence="1 2" key="1">
    <citation type="submission" date="2013-12" db="EMBL/GenBank/DDBJ databases">
        <authorList>
            <consortium name="DOE Joint Genome Institute"/>
            <person name="Bryant D.A."/>
            <person name="Huntemann M."/>
            <person name="Han J."/>
            <person name="Chen A."/>
            <person name="Kyrpides N."/>
            <person name="Mavromatis K."/>
            <person name="Markowitz V."/>
            <person name="Palaniappan K."/>
            <person name="Ivanova N."/>
            <person name="Schaumberg A."/>
            <person name="Pati A."/>
            <person name="Liolios K."/>
            <person name="Nordberg H.P."/>
            <person name="Cantor M.N."/>
            <person name="Hua S.X."/>
            <person name="Woyke T."/>
        </authorList>
    </citation>
    <scope>NUCLEOTIDE SEQUENCE [LARGE SCALE GENOMIC DNA]</scope>
    <source>
        <strain evidence="1 2">984</strain>
    </source>
</reference>
<accession>W0E0I4</accession>
<name>W0E0I4_MARPU</name>
<dbReference type="EMBL" id="CP007031">
    <property type="protein sequence ID" value="AHF04197.1"/>
    <property type="molecule type" value="Genomic_DNA"/>
</dbReference>
<evidence type="ECO:0000313" key="1">
    <source>
        <dbReference type="EMBL" id="AHF04197.1"/>
    </source>
</evidence>
<dbReference type="InterPro" id="IPR014993">
    <property type="entry name" value="DUF1841"/>
</dbReference>
<dbReference type="RefSeq" id="WP_005224284.1">
    <property type="nucleotide sequence ID" value="NZ_CP007031.1"/>
</dbReference>
<protein>
    <recommendedName>
        <fullName evidence="3">DUF1841 domain-containing protein</fullName>
    </recommendedName>
</protein>
<dbReference type="STRING" id="765910.MARPU_10310"/>
<evidence type="ECO:0008006" key="3">
    <source>
        <dbReference type="Google" id="ProtNLM"/>
    </source>
</evidence>
<dbReference type="AlphaFoldDB" id="W0E0I4"/>
<dbReference type="Proteomes" id="UP000005275">
    <property type="component" value="Chromosome"/>
</dbReference>
<dbReference type="OrthoDB" id="9789432at2"/>
<evidence type="ECO:0000313" key="2">
    <source>
        <dbReference type="Proteomes" id="UP000005275"/>
    </source>
</evidence>